<comment type="caution">
    <text evidence="2">The sequence shown here is derived from an EMBL/GenBank/DDBJ whole genome shotgun (WGS) entry which is preliminary data.</text>
</comment>
<dbReference type="RefSeq" id="WP_189009403.1">
    <property type="nucleotide sequence ID" value="NZ_BMOD01000051.1"/>
</dbReference>
<evidence type="ECO:0000256" key="1">
    <source>
        <dbReference type="SAM" id="SignalP"/>
    </source>
</evidence>
<accession>A0ABQ2DKL1</accession>
<organism evidence="2 3">
    <name type="scientific">Deinococcus roseus</name>
    <dbReference type="NCBI Taxonomy" id="392414"/>
    <lineage>
        <taxon>Bacteria</taxon>
        <taxon>Thermotogati</taxon>
        <taxon>Deinococcota</taxon>
        <taxon>Deinococci</taxon>
        <taxon>Deinococcales</taxon>
        <taxon>Deinococcaceae</taxon>
        <taxon>Deinococcus</taxon>
    </lineage>
</organism>
<evidence type="ECO:0000313" key="2">
    <source>
        <dbReference type="EMBL" id="GGJ59409.1"/>
    </source>
</evidence>
<keyword evidence="1" id="KW-0732">Signal</keyword>
<protein>
    <recommendedName>
        <fullName evidence="4">DUF3108 domain-containing protein</fullName>
    </recommendedName>
</protein>
<gene>
    <name evidence="2" type="ORF">GCM10008938_51950</name>
</gene>
<name>A0ABQ2DKL1_9DEIO</name>
<keyword evidence="3" id="KW-1185">Reference proteome</keyword>
<feature type="signal peptide" evidence="1">
    <location>
        <begin position="1"/>
        <end position="17"/>
    </location>
</feature>
<feature type="chain" id="PRO_5047517897" description="DUF3108 domain-containing protein" evidence="1">
    <location>
        <begin position="18"/>
        <end position="228"/>
    </location>
</feature>
<sequence length="228" mass="25830">MNTLPFALVLFLSTALAAPTTVPCTGNLQFSYNDPPMIEMNGFKVPVSLYITFPAKFPNPAQQKYISAPYTIKCKTFTATADKTTFKITGNIYTTLQQLVAPFKEDEGEYDAVPGKMVLVYDGDFVYPALREDWYQDRVFFTLHKNQLQFEMEGSGELIKDDVIGYRINKGLLKPIWFEGELTKTVTFKSTDLVEVFVKGEHRGLDYLSLDFKTNTVQIKLGVPFPNK</sequence>
<reference evidence="3" key="1">
    <citation type="journal article" date="2019" name="Int. J. Syst. Evol. Microbiol.">
        <title>The Global Catalogue of Microorganisms (GCM) 10K type strain sequencing project: providing services to taxonomists for standard genome sequencing and annotation.</title>
        <authorList>
            <consortium name="The Broad Institute Genomics Platform"/>
            <consortium name="The Broad Institute Genome Sequencing Center for Infectious Disease"/>
            <person name="Wu L."/>
            <person name="Ma J."/>
        </authorList>
    </citation>
    <scope>NUCLEOTIDE SEQUENCE [LARGE SCALE GENOMIC DNA]</scope>
    <source>
        <strain evidence="3">JCM 14370</strain>
    </source>
</reference>
<proteinExistence type="predicted"/>
<dbReference type="Proteomes" id="UP000632222">
    <property type="component" value="Unassembled WGS sequence"/>
</dbReference>
<evidence type="ECO:0008006" key="4">
    <source>
        <dbReference type="Google" id="ProtNLM"/>
    </source>
</evidence>
<evidence type="ECO:0000313" key="3">
    <source>
        <dbReference type="Proteomes" id="UP000632222"/>
    </source>
</evidence>
<dbReference type="EMBL" id="BMOD01000051">
    <property type="protein sequence ID" value="GGJ59409.1"/>
    <property type="molecule type" value="Genomic_DNA"/>
</dbReference>